<dbReference type="SUPFAM" id="SSF52047">
    <property type="entry name" value="RNI-like"/>
    <property type="match status" value="1"/>
</dbReference>
<dbReference type="InterPro" id="IPR032675">
    <property type="entry name" value="LRR_dom_sf"/>
</dbReference>
<protein>
    <submittedName>
        <fullName evidence="1">Uncharacterized protein</fullName>
    </submittedName>
</protein>
<sequence>MNRGLSILAGQRLDLHYHNVKTLLLDVEIDHVWCFCTEVVELLCTEHSKKIRNLSVHASVTIGPRTFTFGDSITFPHLQSLRLMQSRLQSFNGECLFNAPNLRSLALYASSIAFIFPWNRLHSLTLWDHDAQACLEAISQCTNLRSLSLHPRNTRS</sequence>
<evidence type="ECO:0000313" key="2">
    <source>
        <dbReference type="Proteomes" id="UP000807342"/>
    </source>
</evidence>
<dbReference type="Proteomes" id="UP000807342">
    <property type="component" value="Unassembled WGS sequence"/>
</dbReference>
<dbReference type="AlphaFoldDB" id="A0A9P5XHJ3"/>
<reference evidence="1" key="1">
    <citation type="submission" date="2020-11" db="EMBL/GenBank/DDBJ databases">
        <authorList>
            <consortium name="DOE Joint Genome Institute"/>
            <person name="Ahrendt S."/>
            <person name="Riley R."/>
            <person name="Andreopoulos W."/>
            <person name="Labutti K."/>
            <person name="Pangilinan J."/>
            <person name="Ruiz-Duenas F.J."/>
            <person name="Barrasa J.M."/>
            <person name="Sanchez-Garcia M."/>
            <person name="Camarero S."/>
            <person name="Miyauchi S."/>
            <person name="Serrano A."/>
            <person name="Linde D."/>
            <person name="Babiker R."/>
            <person name="Drula E."/>
            <person name="Ayuso-Fernandez I."/>
            <person name="Pacheco R."/>
            <person name="Padilla G."/>
            <person name="Ferreira P."/>
            <person name="Barriuso J."/>
            <person name="Kellner H."/>
            <person name="Castanera R."/>
            <person name="Alfaro M."/>
            <person name="Ramirez L."/>
            <person name="Pisabarro A.G."/>
            <person name="Kuo A."/>
            <person name="Tritt A."/>
            <person name="Lipzen A."/>
            <person name="He G."/>
            <person name="Yan M."/>
            <person name="Ng V."/>
            <person name="Cullen D."/>
            <person name="Martin F."/>
            <person name="Rosso M.-N."/>
            <person name="Henrissat B."/>
            <person name="Hibbett D."/>
            <person name="Martinez A.T."/>
            <person name="Grigoriev I.V."/>
        </authorList>
    </citation>
    <scope>NUCLEOTIDE SEQUENCE</scope>
    <source>
        <strain evidence="1">MF-IS2</strain>
    </source>
</reference>
<organism evidence="1 2">
    <name type="scientific">Macrolepiota fuliginosa MF-IS2</name>
    <dbReference type="NCBI Taxonomy" id="1400762"/>
    <lineage>
        <taxon>Eukaryota</taxon>
        <taxon>Fungi</taxon>
        <taxon>Dikarya</taxon>
        <taxon>Basidiomycota</taxon>
        <taxon>Agaricomycotina</taxon>
        <taxon>Agaricomycetes</taxon>
        <taxon>Agaricomycetidae</taxon>
        <taxon>Agaricales</taxon>
        <taxon>Agaricineae</taxon>
        <taxon>Agaricaceae</taxon>
        <taxon>Macrolepiota</taxon>
    </lineage>
</organism>
<keyword evidence="2" id="KW-1185">Reference proteome</keyword>
<name>A0A9P5XHJ3_9AGAR</name>
<proteinExistence type="predicted"/>
<dbReference type="Gene3D" id="3.80.10.10">
    <property type="entry name" value="Ribonuclease Inhibitor"/>
    <property type="match status" value="1"/>
</dbReference>
<gene>
    <name evidence="1" type="ORF">P691DRAFT_811452</name>
</gene>
<dbReference type="EMBL" id="MU151117">
    <property type="protein sequence ID" value="KAF9449891.1"/>
    <property type="molecule type" value="Genomic_DNA"/>
</dbReference>
<comment type="caution">
    <text evidence="1">The sequence shown here is derived from an EMBL/GenBank/DDBJ whole genome shotgun (WGS) entry which is preliminary data.</text>
</comment>
<evidence type="ECO:0000313" key="1">
    <source>
        <dbReference type="EMBL" id="KAF9449891.1"/>
    </source>
</evidence>
<accession>A0A9P5XHJ3</accession>